<dbReference type="OrthoDB" id="546450at2759"/>
<keyword evidence="5" id="KW-1015">Disulfide bond</keyword>
<sequence>MYNNIHNFIPWMVMTKLVLSLHVVEFKDDHFPRRADLRTANDYDPRGDEITDDDEHHEIVTMLEERYKFVNDNTSTRFKIANDERHPVFPKSRTERKLAWAFRAYAVRRIVGGMETSISMYPYNVAISRNGKHWCGGSIIDEQWVLTAGHCFESAHDGDKKKLLPFIVRAGSSFHNRGGYQARVNRVFFPKKYAPGNADFDFSLLRLDRPMPIGRNIAVLNLPAKEYLVQTDDLLIVTGWGSTHESGFDHIPERLRFVPVPVMRLEQCQTAYRFYITPRMMCAGYATGGKDACNHDSGGPAVRDGVLIGIVSFGGKKCGDARSPGVYSRVTEITDWVEATITDNEAFEVPELKAKIEKARLREKELQKFKARVEEKKNKIKDWLRETLKSPTFLKLAKKKLIDAGVIAGNTMRRSHQPVYIDDNTLDEINLSHLINERILEDTERNEPEVLLRSLAMQEVMNESNELRRTDDDDDVEEIVAYLTK</sequence>
<comment type="caution">
    <text evidence="9">The sequence shown here is derived from an EMBL/GenBank/DDBJ whole genome shotgun (WGS) entry which is preliminary data.</text>
</comment>
<feature type="domain" description="Peptidase S1" evidence="8">
    <location>
        <begin position="110"/>
        <end position="342"/>
    </location>
</feature>
<dbReference type="InterPro" id="IPR001254">
    <property type="entry name" value="Trypsin_dom"/>
</dbReference>
<feature type="chain" id="PRO_5035269481" evidence="7">
    <location>
        <begin position="21"/>
        <end position="485"/>
    </location>
</feature>
<dbReference type="InterPro" id="IPR001314">
    <property type="entry name" value="Peptidase_S1A"/>
</dbReference>
<evidence type="ECO:0000256" key="2">
    <source>
        <dbReference type="ARBA" id="ARBA00022670"/>
    </source>
</evidence>
<name>A0A8J2QSB3_9NEOP</name>
<evidence type="ECO:0000313" key="9">
    <source>
        <dbReference type="EMBL" id="CAG9570587.1"/>
    </source>
</evidence>
<keyword evidence="2" id="KW-0645">Protease</keyword>
<dbReference type="SMART" id="SM00020">
    <property type="entry name" value="Tryp_SPc"/>
    <property type="match status" value="1"/>
</dbReference>
<dbReference type="AlphaFoldDB" id="A0A8J2QSB3"/>
<protein>
    <submittedName>
        <fullName evidence="9">(African queen) hypothetical protein</fullName>
    </submittedName>
</protein>
<dbReference type="FunFam" id="2.40.10.10:FF:000034">
    <property type="entry name" value="Eupolytin"/>
    <property type="match status" value="1"/>
</dbReference>
<feature type="signal peptide" evidence="7">
    <location>
        <begin position="1"/>
        <end position="20"/>
    </location>
</feature>
<evidence type="ECO:0000256" key="3">
    <source>
        <dbReference type="ARBA" id="ARBA00022801"/>
    </source>
</evidence>
<reference evidence="9" key="1">
    <citation type="submission" date="2021-09" db="EMBL/GenBank/DDBJ databases">
        <authorList>
            <person name="Martin H S."/>
        </authorList>
    </citation>
    <scope>NUCLEOTIDE SEQUENCE</scope>
</reference>
<dbReference type="PROSITE" id="PS00134">
    <property type="entry name" value="TRYPSIN_HIS"/>
    <property type="match status" value="1"/>
</dbReference>
<dbReference type="InterPro" id="IPR018114">
    <property type="entry name" value="TRYPSIN_HIS"/>
</dbReference>
<evidence type="ECO:0000259" key="8">
    <source>
        <dbReference type="PROSITE" id="PS50240"/>
    </source>
</evidence>
<dbReference type="PANTHER" id="PTHR24276">
    <property type="entry name" value="POLYSERASE-RELATED"/>
    <property type="match status" value="1"/>
</dbReference>
<dbReference type="Pfam" id="PF00089">
    <property type="entry name" value="Trypsin"/>
    <property type="match status" value="1"/>
</dbReference>
<dbReference type="PRINTS" id="PR00722">
    <property type="entry name" value="CHYMOTRYPSIN"/>
</dbReference>
<dbReference type="InterPro" id="IPR043504">
    <property type="entry name" value="Peptidase_S1_PA_chymotrypsin"/>
</dbReference>
<evidence type="ECO:0000313" key="10">
    <source>
        <dbReference type="Proteomes" id="UP000789524"/>
    </source>
</evidence>
<dbReference type="CDD" id="cd00190">
    <property type="entry name" value="Tryp_SPc"/>
    <property type="match status" value="1"/>
</dbReference>
<dbReference type="InterPro" id="IPR050430">
    <property type="entry name" value="Peptidase_S1"/>
</dbReference>
<comment type="similarity">
    <text evidence="1">Belongs to the peptidase S1 family.</text>
</comment>
<evidence type="ECO:0000256" key="7">
    <source>
        <dbReference type="SAM" id="SignalP"/>
    </source>
</evidence>
<dbReference type="GO" id="GO:0004252">
    <property type="term" value="F:serine-type endopeptidase activity"/>
    <property type="evidence" value="ECO:0007669"/>
    <property type="project" value="InterPro"/>
</dbReference>
<keyword evidence="3" id="KW-0378">Hydrolase</keyword>
<dbReference type="EMBL" id="CAKASE010000066">
    <property type="protein sequence ID" value="CAG9570587.1"/>
    <property type="molecule type" value="Genomic_DNA"/>
</dbReference>
<keyword evidence="6" id="KW-0175">Coiled coil</keyword>
<dbReference type="GO" id="GO:0006508">
    <property type="term" value="P:proteolysis"/>
    <property type="evidence" value="ECO:0007669"/>
    <property type="project" value="UniProtKB-KW"/>
</dbReference>
<keyword evidence="10" id="KW-1185">Reference proteome</keyword>
<feature type="coiled-coil region" evidence="6">
    <location>
        <begin position="356"/>
        <end position="386"/>
    </location>
</feature>
<proteinExistence type="inferred from homology"/>
<organism evidence="9 10">
    <name type="scientific">Danaus chrysippus</name>
    <name type="common">African queen</name>
    <dbReference type="NCBI Taxonomy" id="151541"/>
    <lineage>
        <taxon>Eukaryota</taxon>
        <taxon>Metazoa</taxon>
        <taxon>Ecdysozoa</taxon>
        <taxon>Arthropoda</taxon>
        <taxon>Hexapoda</taxon>
        <taxon>Insecta</taxon>
        <taxon>Pterygota</taxon>
        <taxon>Neoptera</taxon>
        <taxon>Endopterygota</taxon>
        <taxon>Lepidoptera</taxon>
        <taxon>Glossata</taxon>
        <taxon>Ditrysia</taxon>
        <taxon>Papilionoidea</taxon>
        <taxon>Nymphalidae</taxon>
        <taxon>Danainae</taxon>
        <taxon>Danaini</taxon>
        <taxon>Danaina</taxon>
        <taxon>Danaus</taxon>
        <taxon>Anosia</taxon>
    </lineage>
</organism>
<dbReference type="InterPro" id="IPR009003">
    <property type="entry name" value="Peptidase_S1_PA"/>
</dbReference>
<gene>
    <name evidence="9" type="ORF">DCHRY22_LOCUS9296</name>
</gene>
<dbReference type="Proteomes" id="UP000789524">
    <property type="component" value="Unassembled WGS sequence"/>
</dbReference>
<evidence type="ECO:0000256" key="5">
    <source>
        <dbReference type="ARBA" id="ARBA00023157"/>
    </source>
</evidence>
<evidence type="ECO:0000256" key="6">
    <source>
        <dbReference type="SAM" id="Coils"/>
    </source>
</evidence>
<dbReference type="PANTHER" id="PTHR24276:SF91">
    <property type="entry name" value="AT26814P-RELATED"/>
    <property type="match status" value="1"/>
</dbReference>
<accession>A0A8J2QSB3</accession>
<keyword evidence="4" id="KW-0720">Serine protease</keyword>
<dbReference type="Gene3D" id="2.40.10.10">
    <property type="entry name" value="Trypsin-like serine proteases"/>
    <property type="match status" value="1"/>
</dbReference>
<dbReference type="PROSITE" id="PS50240">
    <property type="entry name" value="TRYPSIN_DOM"/>
    <property type="match status" value="1"/>
</dbReference>
<evidence type="ECO:0000256" key="1">
    <source>
        <dbReference type="ARBA" id="ARBA00007664"/>
    </source>
</evidence>
<dbReference type="SUPFAM" id="SSF50494">
    <property type="entry name" value="Trypsin-like serine proteases"/>
    <property type="match status" value="1"/>
</dbReference>
<evidence type="ECO:0000256" key="4">
    <source>
        <dbReference type="ARBA" id="ARBA00022825"/>
    </source>
</evidence>
<keyword evidence="7" id="KW-0732">Signal</keyword>